<sequence>MNWQDKKTVKLGNAGERIVHKYLENKGFVVYEPVTDKAHPCDRFVASPDKEKVFLVEIKTKPARVHYPDTGFDKRHYDEYMAMSKRYRMRVFMAFVDSDKGKIYGNWLGDLNIARVVKGRRYPLVQWGIIYFLLD</sequence>
<protein>
    <submittedName>
        <fullName evidence="1">Uncharacterized protein</fullName>
    </submittedName>
</protein>
<dbReference type="AlphaFoldDB" id="A0A0F8YC41"/>
<feature type="non-terminal residue" evidence="1">
    <location>
        <position position="135"/>
    </location>
</feature>
<reference evidence="1" key="1">
    <citation type="journal article" date="2015" name="Nature">
        <title>Complex archaea that bridge the gap between prokaryotes and eukaryotes.</title>
        <authorList>
            <person name="Spang A."/>
            <person name="Saw J.H."/>
            <person name="Jorgensen S.L."/>
            <person name="Zaremba-Niedzwiedzka K."/>
            <person name="Martijn J."/>
            <person name="Lind A.E."/>
            <person name="van Eijk R."/>
            <person name="Schleper C."/>
            <person name="Guy L."/>
            <person name="Ettema T.J."/>
        </authorList>
    </citation>
    <scope>NUCLEOTIDE SEQUENCE</scope>
</reference>
<evidence type="ECO:0000313" key="1">
    <source>
        <dbReference type="EMBL" id="KKK51699.1"/>
    </source>
</evidence>
<organism evidence="1">
    <name type="scientific">marine sediment metagenome</name>
    <dbReference type="NCBI Taxonomy" id="412755"/>
    <lineage>
        <taxon>unclassified sequences</taxon>
        <taxon>metagenomes</taxon>
        <taxon>ecological metagenomes</taxon>
    </lineage>
</organism>
<accession>A0A0F8YC41</accession>
<dbReference type="GO" id="GO:0003676">
    <property type="term" value="F:nucleic acid binding"/>
    <property type="evidence" value="ECO:0007669"/>
    <property type="project" value="InterPro"/>
</dbReference>
<gene>
    <name evidence="1" type="ORF">LCGC14_3112330</name>
</gene>
<dbReference type="EMBL" id="LAZR01067380">
    <property type="protein sequence ID" value="KKK51699.1"/>
    <property type="molecule type" value="Genomic_DNA"/>
</dbReference>
<dbReference type="InterPro" id="IPR011856">
    <property type="entry name" value="tRNA_endonuc-like_dom_sf"/>
</dbReference>
<name>A0A0F8YC41_9ZZZZ</name>
<comment type="caution">
    <text evidence="1">The sequence shown here is derived from an EMBL/GenBank/DDBJ whole genome shotgun (WGS) entry which is preliminary data.</text>
</comment>
<proteinExistence type="predicted"/>
<dbReference type="Gene3D" id="3.40.1350.10">
    <property type="match status" value="1"/>
</dbReference>